<dbReference type="Pfam" id="PF14312">
    <property type="entry name" value="FG-GAP_2"/>
    <property type="match status" value="5"/>
</dbReference>
<dbReference type="AlphaFoldDB" id="U3AVR1"/>
<protein>
    <recommendedName>
        <fullName evidence="7">Integrin alpha beta-propellor repeat protein</fullName>
    </recommendedName>
</protein>
<evidence type="ECO:0000256" key="3">
    <source>
        <dbReference type="ARBA" id="ARBA00023180"/>
    </source>
</evidence>
<feature type="compositionally biased region" description="Low complexity" evidence="4">
    <location>
        <begin position="26"/>
        <end position="37"/>
    </location>
</feature>
<dbReference type="Proteomes" id="UP000016567">
    <property type="component" value="Unassembled WGS sequence"/>
</dbReference>
<dbReference type="RefSeq" id="WP_021711556.1">
    <property type="nucleotide sequence ID" value="NZ_BAOB01000154.1"/>
</dbReference>
<dbReference type="SMART" id="SM00191">
    <property type="entry name" value="Int_alpha"/>
    <property type="match status" value="6"/>
</dbReference>
<dbReference type="InterPro" id="IPR011043">
    <property type="entry name" value="Gal_Oxase/kelch_b-propeller"/>
</dbReference>
<sequence>MFGCNLDTKVNQIQLPDSNDKQTELTQAPQPSTEQPEQPTPPQSEVPQPPTPSQTEQPSQTDTPPDTTIEPPQQQQEPPKMPGAFTLSEPSATGFHQFQFQWQTSEHADNYSVCLKDDSQLNRCSPLITALSSTQIRHTFDQILSPSSVFFVLANNQTGSTKSNEVSISSTTLLNAISLLKHSNADSQDEFGHVLALNQDGTRLAVGAINESGLANDPNVNTFSNSGATYIFELDSNNWQQKAYLKPSNSESGDEFGYALDLSDDGKTLAVSALQEGSNATGVDGDQNDNSKPLSGAVYVFTLTGETWQQQAYLKASNTDAYDSFGFSVSLSGDGKRLLVGAPGESSSASGINANQLDNTGALSGAAYLFEFQNDTWVQTQYFKPSNTGNLDSFGFDVDISQDGLTASIASPGEDSLNGDPLDNNASNSGAVYLFNDDGAQWSQHAYLKASLPDAEDQFGYSISLNHDGSTLAISAYLESSDSVTNGNDADNSAPNAGAAYIFQQQQDVWSQQAYLKADNSDSGDKFGHDLQLDLSGERLIVGAPFESSSDTGVGGLLKNNDTLSSGAVYEYQFKEGNWQQTKYIKATNPDQDDLFGDAVAISGQGNTLAVGAKQESSAPPLSDNAPTDNSLSKSGAVYLY</sequence>
<dbReference type="PANTHER" id="PTHR36220">
    <property type="entry name" value="UNNAMED PRODUCT"/>
    <property type="match status" value="1"/>
</dbReference>
<accession>U3AVR1</accession>
<name>U3AVR1_9VIBR</name>
<dbReference type="eggNOG" id="COG2304">
    <property type="taxonomic scope" value="Bacteria"/>
</dbReference>
<dbReference type="InterPro" id="IPR013517">
    <property type="entry name" value="FG-GAP"/>
</dbReference>
<evidence type="ECO:0000256" key="1">
    <source>
        <dbReference type="ARBA" id="ARBA00022729"/>
    </source>
</evidence>
<dbReference type="InterPro" id="IPR028994">
    <property type="entry name" value="Integrin_alpha_N"/>
</dbReference>
<comment type="caution">
    <text evidence="5">The sequence shown here is derived from an EMBL/GenBank/DDBJ whole genome shotgun (WGS) entry which is preliminary data.</text>
</comment>
<keyword evidence="2" id="KW-0677">Repeat</keyword>
<reference evidence="5 6" key="1">
    <citation type="submission" date="2013-09" db="EMBL/GenBank/DDBJ databases">
        <title>Whole genome shotgun sequence of Vibrio azureus NBRC 104587.</title>
        <authorList>
            <person name="Isaki S."/>
            <person name="Hosoyama A."/>
            <person name="Numata M."/>
            <person name="Hashimoto M."/>
            <person name="Hosoyama Y."/>
            <person name="Tsuchikane K."/>
            <person name="Noguchi M."/>
            <person name="Hirakata S."/>
            <person name="Ichikawa N."/>
            <person name="Ohji S."/>
            <person name="Yamazoe A."/>
            <person name="Fujita N."/>
        </authorList>
    </citation>
    <scope>NUCLEOTIDE SEQUENCE [LARGE SCALE GENOMIC DNA]</scope>
    <source>
        <strain evidence="5 6">NBRC 104587</strain>
    </source>
</reference>
<evidence type="ECO:0008006" key="7">
    <source>
        <dbReference type="Google" id="ProtNLM"/>
    </source>
</evidence>
<dbReference type="InterPro" id="IPR013519">
    <property type="entry name" value="Int_alpha_beta-p"/>
</dbReference>
<dbReference type="Gene3D" id="2.130.10.130">
    <property type="entry name" value="Integrin alpha, N-terminal"/>
    <property type="match status" value="4"/>
</dbReference>
<feature type="region of interest" description="Disordered" evidence="4">
    <location>
        <begin position="613"/>
        <end position="641"/>
    </location>
</feature>
<evidence type="ECO:0000256" key="4">
    <source>
        <dbReference type="SAM" id="MobiDB-lite"/>
    </source>
</evidence>
<dbReference type="SUPFAM" id="SSF50965">
    <property type="entry name" value="Galactose oxidase, central domain"/>
    <property type="match status" value="1"/>
</dbReference>
<keyword evidence="3" id="KW-0325">Glycoprotein</keyword>
<evidence type="ECO:0000313" key="5">
    <source>
        <dbReference type="EMBL" id="GAD77820.1"/>
    </source>
</evidence>
<organism evidence="5 6">
    <name type="scientific">Vibrio azureus NBRC 104587</name>
    <dbReference type="NCBI Taxonomy" id="1219077"/>
    <lineage>
        <taxon>Bacteria</taxon>
        <taxon>Pseudomonadati</taxon>
        <taxon>Pseudomonadota</taxon>
        <taxon>Gammaproteobacteria</taxon>
        <taxon>Vibrionales</taxon>
        <taxon>Vibrionaceae</taxon>
        <taxon>Vibrio</taxon>
    </lineage>
</organism>
<keyword evidence="1" id="KW-0732">Signal</keyword>
<gene>
    <name evidence="5" type="ORF">VAZ01S_094_00120</name>
</gene>
<evidence type="ECO:0000256" key="2">
    <source>
        <dbReference type="ARBA" id="ARBA00022737"/>
    </source>
</evidence>
<dbReference type="EMBL" id="BATL01000094">
    <property type="protein sequence ID" value="GAD77820.1"/>
    <property type="molecule type" value="Genomic_DNA"/>
</dbReference>
<dbReference type="STRING" id="1219077.VAZ01S_094_00120"/>
<evidence type="ECO:0000313" key="6">
    <source>
        <dbReference type="Proteomes" id="UP000016567"/>
    </source>
</evidence>
<feature type="compositionally biased region" description="Low complexity" evidence="4">
    <location>
        <begin position="53"/>
        <end position="78"/>
    </location>
</feature>
<keyword evidence="6" id="KW-1185">Reference proteome</keyword>
<proteinExistence type="predicted"/>
<feature type="compositionally biased region" description="Polar residues" evidence="4">
    <location>
        <begin position="8"/>
        <end position="17"/>
    </location>
</feature>
<feature type="compositionally biased region" description="Pro residues" evidence="4">
    <location>
        <begin position="38"/>
        <end position="52"/>
    </location>
</feature>
<dbReference type="PANTHER" id="PTHR36220:SF1">
    <property type="entry name" value="GAMMA TUBULIN COMPLEX COMPONENT C-TERMINAL DOMAIN-CONTAINING PROTEIN"/>
    <property type="match status" value="1"/>
</dbReference>
<feature type="compositionally biased region" description="Polar residues" evidence="4">
    <location>
        <begin position="615"/>
        <end position="634"/>
    </location>
</feature>
<feature type="region of interest" description="Disordered" evidence="4">
    <location>
        <begin position="1"/>
        <end position="89"/>
    </location>
</feature>